<evidence type="ECO:0000313" key="5">
    <source>
        <dbReference type="EMBL" id="KMP03140.1"/>
    </source>
</evidence>
<comment type="subcellular location">
    <subcellularLocation>
        <location evidence="2">Cytoplasm</location>
    </subcellularLocation>
    <subcellularLocation>
        <location evidence="2">Nucleus</location>
    </subcellularLocation>
</comment>
<feature type="region of interest" description="Disordered" evidence="3">
    <location>
        <begin position="215"/>
        <end position="253"/>
    </location>
</feature>
<dbReference type="InterPro" id="IPR024969">
    <property type="entry name" value="EIF3F/CSN6-like_C"/>
</dbReference>
<evidence type="ECO:0000256" key="1">
    <source>
        <dbReference type="ARBA" id="ARBA00010893"/>
    </source>
</evidence>
<dbReference type="OrthoDB" id="1378at2759"/>
<feature type="domain" description="MPN" evidence="4">
    <location>
        <begin position="20"/>
        <end position="164"/>
    </location>
</feature>
<reference evidence="6" key="1">
    <citation type="journal article" date="2010" name="Genome Res.">
        <title>Population genomic sequencing of Coccidioides fungi reveals recent hybridization and transposon control.</title>
        <authorList>
            <person name="Neafsey D.E."/>
            <person name="Barker B.M."/>
            <person name="Sharpton T.J."/>
            <person name="Stajich J.E."/>
            <person name="Park D.J."/>
            <person name="Whiston E."/>
            <person name="Hung C.-Y."/>
            <person name="McMahan C."/>
            <person name="White J."/>
            <person name="Sykes S."/>
            <person name="Heiman D."/>
            <person name="Young S."/>
            <person name="Zeng Q."/>
            <person name="Abouelleil A."/>
            <person name="Aftuck L."/>
            <person name="Bessette D."/>
            <person name="Brown A."/>
            <person name="FitzGerald M."/>
            <person name="Lui A."/>
            <person name="Macdonald J.P."/>
            <person name="Priest M."/>
            <person name="Orbach M.J."/>
            <person name="Galgiani J.N."/>
            <person name="Kirkland T.N."/>
            <person name="Cole G.T."/>
            <person name="Birren B.W."/>
            <person name="Henn M.R."/>
            <person name="Taylor J.W."/>
            <person name="Rounsley S.D."/>
        </authorList>
    </citation>
    <scope>NUCLEOTIDE SEQUENCE [LARGE SCALE GENOMIC DNA]</scope>
    <source>
        <strain evidence="6">RMSCC 2394</strain>
    </source>
</reference>
<dbReference type="STRING" id="404692.A0A0J6Y5W9"/>
<evidence type="ECO:0000313" key="6">
    <source>
        <dbReference type="Proteomes" id="UP000054565"/>
    </source>
</evidence>
<dbReference type="GO" id="GO:0008180">
    <property type="term" value="C:COP9 signalosome"/>
    <property type="evidence" value="ECO:0007669"/>
    <property type="project" value="UniProtKB-UniRule"/>
</dbReference>
<dbReference type="AlphaFoldDB" id="A0A0J6Y5W9"/>
<name>A0A0J6Y5W9_COCIT</name>
<dbReference type="InterPro" id="IPR037518">
    <property type="entry name" value="MPN"/>
</dbReference>
<dbReference type="Pfam" id="PF01398">
    <property type="entry name" value="JAB"/>
    <property type="match status" value="1"/>
</dbReference>
<dbReference type="GO" id="GO:0000338">
    <property type="term" value="P:protein deneddylation"/>
    <property type="evidence" value="ECO:0007669"/>
    <property type="project" value="InterPro"/>
</dbReference>
<keyword evidence="2" id="KW-0963">Cytoplasm</keyword>
<evidence type="ECO:0000256" key="3">
    <source>
        <dbReference type="SAM" id="MobiDB-lite"/>
    </source>
</evidence>
<proteinExistence type="inferred from homology"/>
<dbReference type="GO" id="GO:0005737">
    <property type="term" value="C:cytoplasm"/>
    <property type="evidence" value="ECO:0007669"/>
    <property type="project" value="UniProtKB-SubCell"/>
</dbReference>
<accession>A0A0J6Y5W9</accession>
<evidence type="ECO:0000256" key="2">
    <source>
        <dbReference type="RuleBase" id="RU367006"/>
    </source>
</evidence>
<protein>
    <recommendedName>
        <fullName evidence="2">COP9 signalosome complex subunit 6</fullName>
    </recommendedName>
</protein>
<dbReference type="PANTHER" id="PTHR10540:SF8">
    <property type="entry name" value="COP9 SIGNALOSOME COMPLEX SUBUNIT 6"/>
    <property type="match status" value="1"/>
</dbReference>
<dbReference type="GO" id="GO:0008237">
    <property type="term" value="F:metallopeptidase activity"/>
    <property type="evidence" value="ECO:0007669"/>
    <property type="project" value="InterPro"/>
</dbReference>
<dbReference type="Proteomes" id="UP000054565">
    <property type="component" value="Unassembled WGS sequence"/>
</dbReference>
<evidence type="ECO:0000259" key="4">
    <source>
        <dbReference type="PROSITE" id="PS50249"/>
    </source>
</evidence>
<gene>
    <name evidence="5" type="ORF">CIRG_02832</name>
</gene>
<dbReference type="CDD" id="cd08063">
    <property type="entry name" value="MPN_CSN6"/>
    <property type="match status" value="1"/>
</dbReference>
<dbReference type="InterPro" id="IPR000555">
    <property type="entry name" value="JAMM/MPN+_dom"/>
</dbReference>
<dbReference type="PROSITE" id="PS50249">
    <property type="entry name" value="MPN"/>
    <property type="match status" value="1"/>
</dbReference>
<comment type="function">
    <text evidence="2">Component of the COP9 signalosome complex (CSN), a complex involved in various cellular and developmental processes.</text>
</comment>
<comment type="similarity">
    <text evidence="1 2">Belongs to the peptidase M67A family. CSN6 subfamily.</text>
</comment>
<feature type="compositionally biased region" description="Basic and acidic residues" evidence="3">
    <location>
        <begin position="223"/>
        <end position="253"/>
    </location>
</feature>
<dbReference type="Pfam" id="PF13012">
    <property type="entry name" value="MitMem_reg"/>
    <property type="match status" value="1"/>
</dbReference>
<dbReference type="InterPro" id="IPR033859">
    <property type="entry name" value="MPN_CSN6"/>
</dbReference>
<dbReference type="Gene3D" id="3.40.140.10">
    <property type="entry name" value="Cytidine Deaminase, domain 2"/>
    <property type="match status" value="1"/>
</dbReference>
<organism evidence="5 6">
    <name type="scientific">Coccidioides immitis RMSCC 2394</name>
    <dbReference type="NCBI Taxonomy" id="404692"/>
    <lineage>
        <taxon>Eukaryota</taxon>
        <taxon>Fungi</taxon>
        <taxon>Dikarya</taxon>
        <taxon>Ascomycota</taxon>
        <taxon>Pezizomycotina</taxon>
        <taxon>Eurotiomycetes</taxon>
        <taxon>Eurotiomycetidae</taxon>
        <taxon>Onygenales</taxon>
        <taxon>Onygenaceae</taxon>
        <taxon>Coccidioides</taxon>
    </lineage>
</organism>
<dbReference type="PANTHER" id="PTHR10540">
    <property type="entry name" value="EUKARYOTIC TRANSLATION INITIATION FACTOR 3 SUBUNIT F-RELATED"/>
    <property type="match status" value="1"/>
</dbReference>
<sequence length="404" mass="44841">MERMPNPLISQKSSDSGLHAYLHPLVLLNISDHITRHAVRQQRGPIVGALLGQQKGRSISLEHVFECNTVIEPNGDVFLHQAWFSERLQQFKDVHKSPALDLVGWFTITLPTGPTPAQLPLHHQILEQYNEAAILLAFHASELQDTSSTIGKLPLTIYESVYEEETMNDGDRSMEIDGQARQLALRFRELPYSIETEEAEMISVDFVASGGGNAAAIDSEVPSETKAKMKDERKERQPKKEAPEVSPLSREDEDRMRNSNVEIIYLIFQLTKVIVIANLTVRLGAVRTLESRLRLIKAYLQSAQSSTSSVIPSPSSPPLSNSILRSIYSLISHLTLLNPQDSDSISVESLAQANDVALVALLCSMGESIRGLREVGKKFAVARAMKHSMAAQHGMESQMRGAMW</sequence>
<dbReference type="EMBL" id="DS028094">
    <property type="protein sequence ID" value="KMP03140.1"/>
    <property type="molecule type" value="Genomic_DNA"/>
</dbReference>
<keyword evidence="2" id="KW-0736">Signalosome</keyword>
<keyword evidence="2" id="KW-0539">Nucleus</keyword>